<sequence>MSKQRRTFSAEDRYSIVQESLRDGHSEVSRKYSLSPSLLRRWKEKYLTSGKDGLRNSYSHIDPQLRVLKEENERLKRIVAKQALELEVKSELLKKTPIGLRKR</sequence>
<dbReference type="RefSeq" id="WP_139011027.1">
    <property type="nucleotide sequence ID" value="NZ_VBSN01000026.1"/>
</dbReference>
<gene>
    <name evidence="1" type="ORF">FEM33_05130</name>
</gene>
<comment type="caution">
    <text evidence="1">The sequence shown here is derived from an EMBL/GenBank/DDBJ whole genome shotgun (WGS) entry which is preliminary data.</text>
</comment>
<evidence type="ECO:0000313" key="1">
    <source>
        <dbReference type="EMBL" id="KAA6440910.1"/>
    </source>
</evidence>
<evidence type="ECO:0000313" key="2">
    <source>
        <dbReference type="Proteomes" id="UP000323994"/>
    </source>
</evidence>
<dbReference type="GO" id="GO:0004803">
    <property type="term" value="F:transposase activity"/>
    <property type="evidence" value="ECO:0007669"/>
    <property type="project" value="InterPro"/>
</dbReference>
<dbReference type="InterPro" id="IPR010921">
    <property type="entry name" value="Trp_repressor/repl_initiator"/>
</dbReference>
<protein>
    <submittedName>
        <fullName evidence="1">Transposase</fullName>
    </submittedName>
</protein>
<name>A0A5M8R0U2_9BACT</name>
<keyword evidence="2" id="KW-1185">Reference proteome</keyword>
<dbReference type="AlphaFoldDB" id="A0A5M8R0U2"/>
<dbReference type="EMBL" id="VBSN01000026">
    <property type="protein sequence ID" value="KAA6440910.1"/>
    <property type="molecule type" value="Genomic_DNA"/>
</dbReference>
<dbReference type="GO" id="GO:0043565">
    <property type="term" value="F:sequence-specific DNA binding"/>
    <property type="evidence" value="ECO:0007669"/>
    <property type="project" value="InterPro"/>
</dbReference>
<dbReference type="InterPro" id="IPR002514">
    <property type="entry name" value="Transposase_8"/>
</dbReference>
<dbReference type="Gene3D" id="1.10.10.10">
    <property type="entry name" value="Winged helix-like DNA-binding domain superfamily/Winged helix DNA-binding domain"/>
    <property type="match status" value="1"/>
</dbReference>
<dbReference type="SUPFAM" id="SSF48295">
    <property type="entry name" value="TrpR-like"/>
    <property type="match status" value="1"/>
</dbReference>
<proteinExistence type="predicted"/>
<dbReference type="Proteomes" id="UP000323994">
    <property type="component" value="Unassembled WGS sequence"/>
</dbReference>
<dbReference type="Pfam" id="PF01527">
    <property type="entry name" value="HTH_Tnp_1"/>
    <property type="match status" value="1"/>
</dbReference>
<accession>A0A5M8R0U2</accession>
<organism evidence="1 2">
    <name type="scientific">Dyadobacter flavalbus</name>
    <dbReference type="NCBI Taxonomy" id="2579942"/>
    <lineage>
        <taxon>Bacteria</taxon>
        <taxon>Pseudomonadati</taxon>
        <taxon>Bacteroidota</taxon>
        <taxon>Cytophagia</taxon>
        <taxon>Cytophagales</taxon>
        <taxon>Spirosomataceae</taxon>
        <taxon>Dyadobacter</taxon>
    </lineage>
</organism>
<dbReference type="InterPro" id="IPR036388">
    <property type="entry name" value="WH-like_DNA-bd_sf"/>
</dbReference>
<reference evidence="1 2" key="1">
    <citation type="submission" date="2019-05" db="EMBL/GenBank/DDBJ databases">
        <authorList>
            <person name="Qu J.-H."/>
        </authorList>
    </citation>
    <scope>NUCLEOTIDE SEQUENCE [LARGE SCALE GENOMIC DNA]</scope>
    <source>
        <strain evidence="1 2">NS28</strain>
    </source>
</reference>
<dbReference type="GO" id="GO:0006313">
    <property type="term" value="P:DNA transposition"/>
    <property type="evidence" value="ECO:0007669"/>
    <property type="project" value="InterPro"/>
</dbReference>
<dbReference type="OrthoDB" id="679711at2"/>